<keyword evidence="1" id="KW-0812">Transmembrane</keyword>
<dbReference type="Proteomes" id="UP000054624">
    <property type="component" value="Unassembled WGS sequence"/>
</dbReference>
<dbReference type="STRING" id="1777137.AWB76_07553"/>
<evidence type="ECO:0000313" key="2">
    <source>
        <dbReference type="EMBL" id="SAK98584.1"/>
    </source>
</evidence>
<sequence>MSQRQFDLLANLYDRVDLERGRRAGKLAIHDQRMLDALRSVVADQDEYAVHLPEDDPDAVKVGDEVAIELGTPRLGIGMFPMSFADLIRNPAARVSEPGRYYIVAERFNRCSDAVVPDVVQKYRKLLELVTLLGEAAAYVDRAGGHLIFIDEGKFDVPVQYASEDVEALDVGAIDRLIDALSTDIHREQKMAILAEAVRELTRSEPPQERFRAVLAHFPELLKKFNDGYRLFASSFSYEKVKSELEATRIEYAAKIHKVFTDIQNQILGIPVATVVVATQMKEASGFDANFYINTAILIGAWVFVILVSALLVNQTHTLDILEREIGRQRAELEKLHTEIASSFSSVFGFLDTRLKVQRRWLRVVFWILIGGGVLATAAFFVITGPARAALQWLIKLV</sequence>
<dbReference type="RefSeq" id="WP_061165059.1">
    <property type="nucleotide sequence ID" value="NZ_FCOI02000056.1"/>
</dbReference>
<accession>A0A158DVK5</accession>
<feature type="transmembrane region" description="Helical" evidence="1">
    <location>
        <begin position="364"/>
        <end position="383"/>
    </location>
</feature>
<protein>
    <submittedName>
        <fullName evidence="2">Uncharacterized protein</fullName>
    </submittedName>
</protein>
<keyword evidence="1" id="KW-1133">Transmembrane helix</keyword>
<feature type="transmembrane region" description="Helical" evidence="1">
    <location>
        <begin position="291"/>
        <end position="313"/>
    </location>
</feature>
<keyword evidence="1" id="KW-0472">Membrane</keyword>
<reference evidence="3" key="1">
    <citation type="submission" date="2016-01" db="EMBL/GenBank/DDBJ databases">
        <authorList>
            <person name="Peeters Charlotte."/>
        </authorList>
    </citation>
    <scope>NUCLEOTIDE SEQUENCE [LARGE SCALE GENOMIC DNA]</scope>
</reference>
<evidence type="ECO:0000313" key="3">
    <source>
        <dbReference type="Proteomes" id="UP000054624"/>
    </source>
</evidence>
<proteinExistence type="predicted"/>
<organism evidence="2 3">
    <name type="scientific">Caballeronia temeraria</name>
    <dbReference type="NCBI Taxonomy" id="1777137"/>
    <lineage>
        <taxon>Bacteria</taxon>
        <taxon>Pseudomonadati</taxon>
        <taxon>Pseudomonadota</taxon>
        <taxon>Betaproteobacteria</taxon>
        <taxon>Burkholderiales</taxon>
        <taxon>Burkholderiaceae</taxon>
        <taxon>Caballeronia</taxon>
    </lineage>
</organism>
<gene>
    <name evidence="2" type="ORF">AWB76_07553</name>
</gene>
<keyword evidence="3" id="KW-1185">Reference proteome</keyword>
<name>A0A158DVK5_9BURK</name>
<evidence type="ECO:0000256" key="1">
    <source>
        <dbReference type="SAM" id="Phobius"/>
    </source>
</evidence>
<dbReference type="AlphaFoldDB" id="A0A158DVK5"/>
<dbReference type="EMBL" id="FCOI02000056">
    <property type="protein sequence ID" value="SAK98584.1"/>
    <property type="molecule type" value="Genomic_DNA"/>
</dbReference>
<dbReference type="OrthoDB" id="7553681at2"/>